<dbReference type="EMBL" id="VTWT01000005">
    <property type="protein sequence ID" value="KAA9333649.1"/>
    <property type="molecule type" value="Genomic_DNA"/>
</dbReference>
<keyword evidence="2" id="KW-0131">Cell cycle</keyword>
<dbReference type="PANTHER" id="PTHR33969:SF2">
    <property type="entry name" value="SEGREGATION AND CONDENSATION PROTEIN A"/>
    <property type="match status" value="1"/>
</dbReference>
<dbReference type="GO" id="GO:0051301">
    <property type="term" value="P:cell division"/>
    <property type="evidence" value="ECO:0007669"/>
    <property type="project" value="UniProtKB-KW"/>
</dbReference>
<evidence type="ECO:0000313" key="4">
    <source>
        <dbReference type="Proteomes" id="UP000326570"/>
    </source>
</evidence>
<dbReference type="AlphaFoldDB" id="A0A5N1IYS9"/>
<dbReference type="GO" id="GO:0007059">
    <property type="term" value="P:chromosome segregation"/>
    <property type="evidence" value="ECO:0007669"/>
    <property type="project" value="UniProtKB-UniRule"/>
</dbReference>
<evidence type="ECO:0000256" key="2">
    <source>
        <dbReference type="HAMAP-Rule" id="MF_01805"/>
    </source>
</evidence>
<dbReference type="HAMAP" id="MF_01805">
    <property type="entry name" value="ScpA"/>
    <property type="match status" value="1"/>
</dbReference>
<dbReference type="Pfam" id="PF02616">
    <property type="entry name" value="SMC_ScpA"/>
    <property type="match status" value="1"/>
</dbReference>
<comment type="function">
    <text evidence="2">Participates in chromosomal partition during cell division. May act via the formation of a condensin-like complex containing Smc and ScpB that pull DNA away from mid-cell into both cell halves.</text>
</comment>
<gene>
    <name evidence="2" type="primary">scpA</name>
    <name evidence="3" type="ORF">F0P94_10395</name>
</gene>
<name>A0A5N1IYS9_9BACT</name>
<dbReference type="PANTHER" id="PTHR33969">
    <property type="entry name" value="SEGREGATION AND CONDENSATION PROTEIN A"/>
    <property type="match status" value="1"/>
</dbReference>
<keyword evidence="2" id="KW-0132">Cell division</keyword>
<evidence type="ECO:0000313" key="3">
    <source>
        <dbReference type="EMBL" id="KAA9333649.1"/>
    </source>
</evidence>
<dbReference type="InterPro" id="IPR003768">
    <property type="entry name" value="ScpA"/>
</dbReference>
<comment type="caution">
    <text evidence="3">The sequence shown here is derived from an EMBL/GenBank/DDBJ whole genome shotgun (WGS) entry which is preliminary data.</text>
</comment>
<organism evidence="3 4">
    <name type="scientific">Adhaeribacter soli</name>
    <dbReference type="NCBI Taxonomy" id="2607655"/>
    <lineage>
        <taxon>Bacteria</taxon>
        <taxon>Pseudomonadati</taxon>
        <taxon>Bacteroidota</taxon>
        <taxon>Cytophagia</taxon>
        <taxon>Cytophagales</taxon>
        <taxon>Hymenobacteraceae</taxon>
        <taxon>Adhaeribacter</taxon>
    </lineage>
</organism>
<proteinExistence type="inferred from homology"/>
<reference evidence="3 4" key="1">
    <citation type="submission" date="2019-09" db="EMBL/GenBank/DDBJ databases">
        <title>Genome sequence of Adhaeribacter sp. M2.</title>
        <authorList>
            <person name="Srinivasan S."/>
        </authorList>
    </citation>
    <scope>NUCLEOTIDE SEQUENCE [LARGE SCALE GENOMIC DNA]</scope>
    <source>
        <strain evidence="3 4">M2</strain>
    </source>
</reference>
<keyword evidence="4" id="KW-1185">Reference proteome</keyword>
<dbReference type="GO" id="GO:0005737">
    <property type="term" value="C:cytoplasm"/>
    <property type="evidence" value="ECO:0007669"/>
    <property type="project" value="UniProtKB-SubCell"/>
</dbReference>
<dbReference type="Proteomes" id="UP000326570">
    <property type="component" value="Unassembled WGS sequence"/>
</dbReference>
<protein>
    <recommendedName>
        <fullName evidence="1 2">Segregation and condensation protein A</fullName>
    </recommendedName>
</protein>
<comment type="subunit">
    <text evidence="2">Component of a cohesin-like complex composed of ScpA, ScpB and the Smc homodimer, in which ScpA and ScpB bind to the head domain of Smc. The presence of the three proteins is required for the association of the complex with DNA.</text>
</comment>
<keyword evidence="2" id="KW-0159">Chromosome partition</keyword>
<evidence type="ECO:0000256" key="1">
    <source>
        <dbReference type="ARBA" id="ARBA00044777"/>
    </source>
</evidence>
<comment type="subcellular location">
    <subcellularLocation>
        <location evidence="2">Cytoplasm</location>
    </subcellularLocation>
    <text evidence="2">Associated with two foci at the outer edges of the nucleoid region in young cells, and at four foci within both cell halves in older cells.</text>
</comment>
<dbReference type="Gene3D" id="6.10.250.2410">
    <property type="match status" value="1"/>
</dbReference>
<comment type="similarity">
    <text evidence="2">Belongs to the ScpA family.</text>
</comment>
<keyword evidence="2" id="KW-0963">Cytoplasm</keyword>
<sequence length="281" mass="33180">MLPFYRKKVPANQVLLPATCLLIPIKVSFEIKLPLFEGPFDLLLFFIERDELDIHDIPIFKITNDFMDYLKQLENLNMEVASDFILTAATLMRIKAKMLLPRTEKDEEGNEIDPRKELVQHLLEYKKYKSVLQELSAMEENRLKQEKRGNVEDEMKILAAKNSVELELQDLSLYKLMRVFENVMKRFEEEENRPKHTVYTYPYTIEQQRVFVQAKVRTQGIMKFTELLTEYPDKIGVIFNFLVILELIQLNEIWVQVSEGFNNFEIHATPETLTHTESDPE</sequence>
<accession>A0A5N1IYS9</accession>
<dbReference type="GO" id="GO:0006260">
    <property type="term" value="P:DNA replication"/>
    <property type="evidence" value="ECO:0007669"/>
    <property type="project" value="UniProtKB-UniRule"/>
</dbReference>